<feature type="binding site" evidence="18 19">
    <location>
        <position position="245"/>
    </location>
    <ligand>
        <name>Zn(2+)</name>
        <dbReference type="ChEBI" id="CHEBI:29105"/>
    </ligand>
</feature>
<organism evidence="21 22">
    <name type="scientific">Arenicella chitinivorans</name>
    <dbReference type="NCBI Taxonomy" id="1329800"/>
    <lineage>
        <taxon>Bacteria</taxon>
        <taxon>Pseudomonadati</taxon>
        <taxon>Pseudomonadota</taxon>
        <taxon>Gammaproteobacteria</taxon>
        <taxon>Arenicellales</taxon>
        <taxon>Arenicellaceae</taxon>
        <taxon>Arenicella</taxon>
    </lineage>
</organism>
<evidence type="ECO:0000256" key="6">
    <source>
        <dbReference type="ARBA" id="ARBA00013998"/>
    </source>
</evidence>
<dbReference type="GO" id="GO:0050667">
    <property type="term" value="P:homocysteine metabolic process"/>
    <property type="evidence" value="ECO:0007669"/>
    <property type="project" value="TreeGrafter"/>
</dbReference>
<dbReference type="GO" id="GO:0008270">
    <property type="term" value="F:zinc ion binding"/>
    <property type="evidence" value="ECO:0007669"/>
    <property type="project" value="InterPro"/>
</dbReference>
<feature type="binding site" evidence="18 19">
    <location>
        <position position="308"/>
    </location>
    <ligand>
        <name>Zn(2+)</name>
        <dbReference type="ChEBI" id="CHEBI:29105"/>
    </ligand>
</feature>
<keyword evidence="8" id="KW-0028">Amino-acid biosynthesis</keyword>
<keyword evidence="22" id="KW-1185">Reference proteome</keyword>
<dbReference type="InterPro" id="IPR036589">
    <property type="entry name" value="HCY_dom_sf"/>
</dbReference>
<evidence type="ECO:0000256" key="3">
    <source>
        <dbReference type="ARBA" id="ARBA00005178"/>
    </source>
</evidence>
<feature type="domain" description="Hcy-binding" evidence="20">
    <location>
        <begin position="5"/>
        <end position="323"/>
    </location>
</feature>
<comment type="function">
    <text evidence="16">Catalyzes the transfer of a methyl group from methyl-cobalamin to homocysteine, yielding enzyme-bound cob(I)alamin and methionine. Subsequently, remethylates the cofactor using methyltetrahydrofolate.</text>
</comment>
<keyword evidence="13 18" id="KW-0862">Zinc</keyword>
<dbReference type="GO" id="GO:0032259">
    <property type="term" value="P:methylation"/>
    <property type="evidence" value="ECO:0007669"/>
    <property type="project" value="UniProtKB-KW"/>
</dbReference>
<protein>
    <recommendedName>
        <fullName evidence="6">Methionine synthase</fullName>
        <ecNumber evidence="5">2.1.1.13</ecNumber>
    </recommendedName>
    <alternativeName>
        <fullName evidence="17">5-methyltetrahydrofolate--homocysteine methyltransferase</fullName>
    </alternativeName>
</protein>
<keyword evidence="7 19" id="KW-0489">Methyltransferase</keyword>
<dbReference type="GO" id="GO:0046653">
    <property type="term" value="P:tetrahydrofolate metabolic process"/>
    <property type="evidence" value="ECO:0007669"/>
    <property type="project" value="TreeGrafter"/>
</dbReference>
<keyword evidence="14" id="KW-0486">Methionine biosynthesis</keyword>
<dbReference type="EC" id="2.1.1.13" evidence="5"/>
<dbReference type="AlphaFoldDB" id="A0A918RZ23"/>
<evidence type="ECO:0000256" key="10">
    <source>
        <dbReference type="ARBA" id="ARBA00022679"/>
    </source>
</evidence>
<dbReference type="InterPro" id="IPR017226">
    <property type="entry name" value="BHMT-like"/>
</dbReference>
<dbReference type="GO" id="GO:0008705">
    <property type="term" value="F:methionine synthase activity"/>
    <property type="evidence" value="ECO:0007669"/>
    <property type="project" value="UniProtKB-EC"/>
</dbReference>
<evidence type="ECO:0000256" key="2">
    <source>
        <dbReference type="ARBA" id="ARBA00001956"/>
    </source>
</evidence>
<keyword evidence="11" id="KW-0949">S-adenosyl-L-methionine</keyword>
<dbReference type="Proteomes" id="UP000614811">
    <property type="component" value="Unassembled WGS sequence"/>
</dbReference>
<gene>
    <name evidence="21" type="ORF">GCM10008090_25690</name>
</gene>
<dbReference type="SUPFAM" id="SSF82282">
    <property type="entry name" value="Homocysteine S-methyltransferase"/>
    <property type="match status" value="1"/>
</dbReference>
<comment type="pathway">
    <text evidence="3">Amino-acid biosynthesis; L-methionine biosynthesis via de novo pathway; L-methionine from L-homocysteine (MetH route): step 1/1.</text>
</comment>
<evidence type="ECO:0000256" key="13">
    <source>
        <dbReference type="ARBA" id="ARBA00022833"/>
    </source>
</evidence>
<evidence type="ECO:0000256" key="7">
    <source>
        <dbReference type="ARBA" id="ARBA00022603"/>
    </source>
</evidence>
<keyword evidence="15" id="KW-0170">Cobalt</keyword>
<evidence type="ECO:0000259" key="20">
    <source>
        <dbReference type="PROSITE" id="PS50970"/>
    </source>
</evidence>
<evidence type="ECO:0000256" key="15">
    <source>
        <dbReference type="ARBA" id="ARBA00023285"/>
    </source>
</evidence>
<sequence length="332" mass="35800">MSDRSAQLKQLMAERILILDGAMGTMIQRHKLEEEDYRGERFADWPTPLKGMNDLLVLTRPEIIAGIHREYLEAGADIIETNNFNATPSDLVRYQLQDYAYEINVAAAKLARAVADDVSTDDKPRFVAGVLGPNQKTASVSVDVTDPGARAINFDELVEDYSLATRGLIEGGADIILIETVFDTLNAKAAVFAVQSVFEDLGASLPVMISGTITDASGRTLTGQVTEAFYNSLRHAKPLTIGLNCALGPGELRQYVAEINRISETGVSAHPNAGLPNELGEYDLTPDEMAAHIQEWAESGFLNIVGGCCGSSPAHIKAIAEAVADIKPRTVN</sequence>
<dbReference type="InterPro" id="IPR003726">
    <property type="entry name" value="HCY_dom"/>
</dbReference>
<keyword evidence="9" id="KW-0846">Cobalamin</keyword>
<reference evidence="21" key="2">
    <citation type="submission" date="2020-09" db="EMBL/GenBank/DDBJ databases">
        <authorList>
            <person name="Sun Q."/>
            <person name="Kim S."/>
        </authorList>
    </citation>
    <scope>NUCLEOTIDE SEQUENCE</scope>
    <source>
        <strain evidence="21">KCTC 12711</strain>
    </source>
</reference>
<keyword evidence="12 18" id="KW-0479">Metal-binding</keyword>
<dbReference type="Pfam" id="PF02574">
    <property type="entry name" value="S-methyl_trans"/>
    <property type="match status" value="1"/>
</dbReference>
<evidence type="ECO:0000256" key="11">
    <source>
        <dbReference type="ARBA" id="ARBA00022691"/>
    </source>
</evidence>
<comment type="similarity">
    <text evidence="4">Belongs to the vitamin-B12 dependent methionine synthase family.</text>
</comment>
<dbReference type="PIRSF" id="PIRSF037505">
    <property type="entry name" value="Betaine_HMT"/>
    <property type="match status" value="1"/>
</dbReference>
<comment type="cofactor">
    <cofactor evidence="18">
        <name>Zn(2+)</name>
        <dbReference type="ChEBI" id="CHEBI:29105"/>
    </cofactor>
    <text evidence="18">Binds 1 zinc ion per subunit.</text>
</comment>
<evidence type="ECO:0000256" key="14">
    <source>
        <dbReference type="ARBA" id="ARBA00023167"/>
    </source>
</evidence>
<dbReference type="PROSITE" id="PS50970">
    <property type="entry name" value="HCY"/>
    <property type="match status" value="1"/>
</dbReference>
<evidence type="ECO:0000256" key="1">
    <source>
        <dbReference type="ARBA" id="ARBA00001700"/>
    </source>
</evidence>
<feature type="binding site" evidence="18 19">
    <location>
        <position position="309"/>
    </location>
    <ligand>
        <name>Zn(2+)</name>
        <dbReference type="ChEBI" id="CHEBI:29105"/>
    </ligand>
</feature>
<evidence type="ECO:0000256" key="4">
    <source>
        <dbReference type="ARBA" id="ARBA00010398"/>
    </source>
</evidence>
<proteinExistence type="inferred from homology"/>
<dbReference type="FunFam" id="3.20.20.330:FF:000001">
    <property type="entry name" value="Methionine synthase"/>
    <property type="match status" value="1"/>
</dbReference>
<dbReference type="GO" id="GO:0005829">
    <property type="term" value="C:cytosol"/>
    <property type="evidence" value="ECO:0007669"/>
    <property type="project" value="TreeGrafter"/>
</dbReference>
<evidence type="ECO:0000256" key="16">
    <source>
        <dbReference type="ARBA" id="ARBA00025552"/>
    </source>
</evidence>
<comment type="catalytic activity">
    <reaction evidence="1">
        <text>(6S)-5-methyl-5,6,7,8-tetrahydrofolate + L-homocysteine = (6S)-5,6,7,8-tetrahydrofolate + L-methionine</text>
        <dbReference type="Rhea" id="RHEA:11172"/>
        <dbReference type="ChEBI" id="CHEBI:18608"/>
        <dbReference type="ChEBI" id="CHEBI:57453"/>
        <dbReference type="ChEBI" id="CHEBI:57844"/>
        <dbReference type="ChEBI" id="CHEBI:58199"/>
        <dbReference type="EC" id="2.1.1.13"/>
    </reaction>
</comment>
<evidence type="ECO:0000256" key="8">
    <source>
        <dbReference type="ARBA" id="ARBA00022605"/>
    </source>
</evidence>
<dbReference type="EMBL" id="BMXA01000004">
    <property type="protein sequence ID" value="GHA14747.1"/>
    <property type="molecule type" value="Genomic_DNA"/>
</dbReference>
<evidence type="ECO:0000313" key="21">
    <source>
        <dbReference type="EMBL" id="GHA14747.1"/>
    </source>
</evidence>
<evidence type="ECO:0000256" key="17">
    <source>
        <dbReference type="ARBA" id="ARBA00031040"/>
    </source>
</evidence>
<evidence type="ECO:0000256" key="12">
    <source>
        <dbReference type="ARBA" id="ARBA00022723"/>
    </source>
</evidence>
<dbReference type="GO" id="GO:0031419">
    <property type="term" value="F:cobalamin binding"/>
    <property type="evidence" value="ECO:0007669"/>
    <property type="project" value="UniProtKB-KW"/>
</dbReference>
<dbReference type="Gene3D" id="3.20.20.330">
    <property type="entry name" value="Homocysteine-binding-like domain"/>
    <property type="match status" value="1"/>
</dbReference>
<accession>A0A918RZ23</accession>
<keyword evidence="10 19" id="KW-0808">Transferase</keyword>
<evidence type="ECO:0000256" key="19">
    <source>
        <dbReference type="PROSITE-ProRule" id="PRU00333"/>
    </source>
</evidence>
<dbReference type="PANTHER" id="PTHR45833:SF1">
    <property type="entry name" value="METHIONINE SYNTHASE"/>
    <property type="match status" value="1"/>
</dbReference>
<comment type="cofactor">
    <cofactor evidence="2">
        <name>methylcob(III)alamin</name>
        <dbReference type="ChEBI" id="CHEBI:28115"/>
    </cofactor>
</comment>
<evidence type="ECO:0000313" key="22">
    <source>
        <dbReference type="Proteomes" id="UP000614811"/>
    </source>
</evidence>
<evidence type="ECO:0000256" key="5">
    <source>
        <dbReference type="ARBA" id="ARBA00012032"/>
    </source>
</evidence>
<reference evidence="21" key="1">
    <citation type="journal article" date="2014" name="Int. J. Syst. Evol. Microbiol.">
        <title>Complete genome sequence of Corynebacterium casei LMG S-19264T (=DSM 44701T), isolated from a smear-ripened cheese.</title>
        <authorList>
            <consortium name="US DOE Joint Genome Institute (JGI-PGF)"/>
            <person name="Walter F."/>
            <person name="Albersmeier A."/>
            <person name="Kalinowski J."/>
            <person name="Ruckert C."/>
        </authorList>
    </citation>
    <scope>NUCLEOTIDE SEQUENCE</scope>
    <source>
        <strain evidence="21">KCTC 12711</strain>
    </source>
</reference>
<name>A0A918RZ23_9GAMM</name>
<evidence type="ECO:0000256" key="18">
    <source>
        <dbReference type="PIRSR" id="PIRSR037505-2"/>
    </source>
</evidence>
<evidence type="ECO:0000256" key="9">
    <source>
        <dbReference type="ARBA" id="ARBA00022628"/>
    </source>
</evidence>
<dbReference type="InterPro" id="IPR050554">
    <property type="entry name" value="Met_Synthase/Corrinoid"/>
</dbReference>
<comment type="caution">
    <text evidence="21">The sequence shown here is derived from an EMBL/GenBank/DDBJ whole genome shotgun (WGS) entry which is preliminary data.</text>
</comment>
<dbReference type="PANTHER" id="PTHR45833">
    <property type="entry name" value="METHIONINE SYNTHASE"/>
    <property type="match status" value="1"/>
</dbReference>